<comment type="subunit">
    <text evidence="3">Homomultimer.</text>
</comment>
<name>A0A6G1EIN3_9ORYZ</name>
<dbReference type="FunFam" id="2.160.10.10:FF:000002">
    <property type="entry name" value="Serine acetyltransferase"/>
    <property type="match status" value="1"/>
</dbReference>
<dbReference type="GO" id="GO:0006535">
    <property type="term" value="P:cysteine biosynthetic process from serine"/>
    <property type="evidence" value="ECO:0007669"/>
    <property type="project" value="InterPro"/>
</dbReference>
<reference evidence="11 12" key="1">
    <citation type="submission" date="2019-11" db="EMBL/GenBank/DDBJ databases">
        <title>Whole genome sequence of Oryza granulata.</title>
        <authorList>
            <person name="Li W."/>
        </authorList>
    </citation>
    <scope>NUCLEOTIDE SEQUENCE [LARGE SCALE GENOMIC DNA]</scope>
    <source>
        <strain evidence="12">cv. Menghai</strain>
        <tissue evidence="11">Leaf</tissue>
    </source>
</reference>
<dbReference type="PROSITE" id="PS00101">
    <property type="entry name" value="HEXAPEP_TRANSFERASES"/>
    <property type="match status" value="1"/>
</dbReference>
<dbReference type="InterPro" id="IPR010493">
    <property type="entry name" value="Ser_AcTrfase_N"/>
</dbReference>
<dbReference type="InterPro" id="IPR045304">
    <property type="entry name" value="LbH_SAT"/>
</dbReference>
<dbReference type="OrthoDB" id="25818at2759"/>
<evidence type="ECO:0000256" key="2">
    <source>
        <dbReference type="ARBA" id="ARBA00007274"/>
    </source>
</evidence>
<feature type="domain" description="Serine acetyltransferase N-terminal" evidence="10">
    <location>
        <begin position="106"/>
        <end position="210"/>
    </location>
</feature>
<evidence type="ECO:0000256" key="7">
    <source>
        <dbReference type="ARBA" id="ARBA00023315"/>
    </source>
</evidence>
<dbReference type="PANTHER" id="PTHR42811">
    <property type="entry name" value="SERINE ACETYLTRANSFERASE"/>
    <property type="match status" value="1"/>
</dbReference>
<evidence type="ECO:0000256" key="8">
    <source>
        <dbReference type="ARBA" id="ARBA00049486"/>
    </source>
</evidence>
<evidence type="ECO:0000256" key="9">
    <source>
        <dbReference type="SAM" id="MobiDB-lite"/>
    </source>
</evidence>
<evidence type="ECO:0000313" key="12">
    <source>
        <dbReference type="Proteomes" id="UP000479710"/>
    </source>
</evidence>
<evidence type="ECO:0000256" key="6">
    <source>
        <dbReference type="ARBA" id="ARBA00022679"/>
    </source>
</evidence>
<evidence type="ECO:0000256" key="3">
    <source>
        <dbReference type="ARBA" id="ARBA00011553"/>
    </source>
</evidence>
<dbReference type="FunFam" id="1.10.3130.10:FF:000004">
    <property type="entry name" value="Serine acetyltransferase 5"/>
    <property type="match status" value="1"/>
</dbReference>
<keyword evidence="5" id="KW-0028">Amino-acid biosynthesis</keyword>
<keyword evidence="12" id="KW-1185">Reference proteome</keyword>
<dbReference type="InterPro" id="IPR042122">
    <property type="entry name" value="Ser_AcTrfase_N_sf"/>
</dbReference>
<dbReference type="InterPro" id="IPR011004">
    <property type="entry name" value="Trimer_LpxA-like_sf"/>
</dbReference>
<dbReference type="Pfam" id="PF00132">
    <property type="entry name" value="Hexapep"/>
    <property type="match status" value="1"/>
</dbReference>
<dbReference type="Gene3D" id="1.10.3130.10">
    <property type="entry name" value="serine acetyltransferase, domain 1"/>
    <property type="match status" value="1"/>
</dbReference>
<dbReference type="GO" id="GO:0009001">
    <property type="term" value="F:serine O-acetyltransferase activity"/>
    <property type="evidence" value="ECO:0007669"/>
    <property type="project" value="UniProtKB-EC"/>
</dbReference>
<comment type="caution">
    <text evidence="11">The sequence shown here is derived from an EMBL/GenBank/DDBJ whole genome shotgun (WGS) entry which is preliminary data.</text>
</comment>
<organism evidence="11 12">
    <name type="scientific">Oryza meyeriana var. granulata</name>
    <dbReference type="NCBI Taxonomy" id="110450"/>
    <lineage>
        <taxon>Eukaryota</taxon>
        <taxon>Viridiplantae</taxon>
        <taxon>Streptophyta</taxon>
        <taxon>Embryophyta</taxon>
        <taxon>Tracheophyta</taxon>
        <taxon>Spermatophyta</taxon>
        <taxon>Magnoliopsida</taxon>
        <taxon>Liliopsida</taxon>
        <taxon>Poales</taxon>
        <taxon>Poaceae</taxon>
        <taxon>BOP clade</taxon>
        <taxon>Oryzoideae</taxon>
        <taxon>Oryzeae</taxon>
        <taxon>Oryzinae</taxon>
        <taxon>Oryza</taxon>
        <taxon>Oryza meyeriana</taxon>
    </lineage>
</organism>
<gene>
    <name evidence="11" type="ORF">E2562_009969</name>
</gene>
<dbReference type="GO" id="GO:0005737">
    <property type="term" value="C:cytoplasm"/>
    <property type="evidence" value="ECO:0007669"/>
    <property type="project" value="InterPro"/>
</dbReference>
<dbReference type="AlphaFoldDB" id="A0A6G1EIN3"/>
<dbReference type="Gene3D" id="2.160.10.10">
    <property type="entry name" value="Hexapeptide repeat proteins"/>
    <property type="match status" value="1"/>
</dbReference>
<comment type="catalytic activity">
    <reaction evidence="8">
        <text>L-serine + acetyl-CoA = O-acetyl-L-serine + CoA</text>
        <dbReference type="Rhea" id="RHEA:24560"/>
        <dbReference type="ChEBI" id="CHEBI:33384"/>
        <dbReference type="ChEBI" id="CHEBI:57287"/>
        <dbReference type="ChEBI" id="CHEBI:57288"/>
        <dbReference type="ChEBI" id="CHEBI:58340"/>
        <dbReference type="EC" id="2.3.1.30"/>
    </reaction>
</comment>
<comment type="pathway">
    <text evidence="1">Amino-acid biosynthesis; L-cysteine biosynthesis; L-cysteine from L-serine: step 1/2.</text>
</comment>
<protein>
    <recommendedName>
        <fullName evidence="4">serine O-acetyltransferase</fullName>
        <ecNumber evidence="4">2.3.1.30</ecNumber>
    </recommendedName>
</protein>
<dbReference type="SMART" id="SM00971">
    <property type="entry name" value="SATase_N"/>
    <property type="match status" value="1"/>
</dbReference>
<dbReference type="InterPro" id="IPR053376">
    <property type="entry name" value="Serine_acetyltransferase"/>
</dbReference>
<keyword evidence="7" id="KW-0012">Acyltransferase</keyword>
<dbReference type="EMBL" id="SPHZ02000003">
    <property type="protein sequence ID" value="KAF0924262.1"/>
    <property type="molecule type" value="Genomic_DNA"/>
</dbReference>
<dbReference type="InterPro" id="IPR001451">
    <property type="entry name" value="Hexapep"/>
</dbReference>
<dbReference type="Proteomes" id="UP000479710">
    <property type="component" value="Unassembled WGS sequence"/>
</dbReference>
<evidence type="ECO:0000259" key="10">
    <source>
        <dbReference type="SMART" id="SM00971"/>
    </source>
</evidence>
<comment type="similarity">
    <text evidence="2">Belongs to the transferase hexapeptide repeat family.</text>
</comment>
<dbReference type="EC" id="2.3.1.30" evidence="4"/>
<feature type="region of interest" description="Disordered" evidence="9">
    <location>
        <begin position="338"/>
        <end position="361"/>
    </location>
</feature>
<proteinExistence type="inferred from homology"/>
<dbReference type="CDD" id="cd03354">
    <property type="entry name" value="LbH_SAT"/>
    <property type="match status" value="1"/>
</dbReference>
<dbReference type="SUPFAM" id="SSF51161">
    <property type="entry name" value="Trimeric LpxA-like enzymes"/>
    <property type="match status" value="1"/>
</dbReference>
<sequence>MYYVNVLEYHLMLILTPGPRKDKLSFLADVSPLDPRLFIRSLPGSAPSPVHCHQHTDTTATATAKMTAGQPLRDDPQPRRHSPPALHPAVVPAYPPPESDADESWVWSQIKAEARRDADAEPALASFLYATVLSHSSLDRSLAFHLANKLCSSTLLSTLLYDLFLASFTAHPSLRAAVVADLLAVRSRDPACVGFSQCLLNFKGFLAIQAHRVSHVLWAQHRRPLALALQSRVADVFTVDIHPAAVVGKGILLDHATGVVIGETAVVGDNVSILHHVTLGGTGKAVGDRHPKIGDGVLIGAGATILGNVKIGAGAKIGAGSVVLIDVPARNTAVGNPARLIGRKKGEAEKDEDMPGESMDHTSFIRQWSDYTI</sequence>
<evidence type="ECO:0000256" key="4">
    <source>
        <dbReference type="ARBA" id="ARBA00013266"/>
    </source>
</evidence>
<evidence type="ECO:0000313" key="11">
    <source>
        <dbReference type="EMBL" id="KAF0924262.1"/>
    </source>
</evidence>
<feature type="region of interest" description="Disordered" evidence="9">
    <location>
        <begin position="69"/>
        <end position="90"/>
    </location>
</feature>
<dbReference type="NCBIfam" id="NF041874">
    <property type="entry name" value="EPS_EpsC"/>
    <property type="match status" value="1"/>
</dbReference>
<accession>A0A6G1EIN3</accession>
<dbReference type="UniPathway" id="UPA00136">
    <property type="reaction ID" value="UER00199"/>
</dbReference>
<dbReference type="Pfam" id="PF06426">
    <property type="entry name" value="SATase_N"/>
    <property type="match status" value="1"/>
</dbReference>
<keyword evidence="6" id="KW-0808">Transferase</keyword>
<dbReference type="InterPro" id="IPR018357">
    <property type="entry name" value="Hexapep_transf_CS"/>
</dbReference>
<evidence type="ECO:0000256" key="1">
    <source>
        <dbReference type="ARBA" id="ARBA00004876"/>
    </source>
</evidence>
<evidence type="ECO:0000256" key="5">
    <source>
        <dbReference type="ARBA" id="ARBA00022605"/>
    </source>
</evidence>